<protein>
    <submittedName>
        <fullName evidence="1">Uncharacterized protein</fullName>
    </submittedName>
</protein>
<dbReference type="EMBL" id="FLQV01001861">
    <property type="protein sequence ID" value="SBT00340.1"/>
    <property type="molecule type" value="Genomic_DNA"/>
</dbReference>
<organism evidence="1 2">
    <name type="scientific">Plasmodium ovale curtisi</name>
    <dbReference type="NCBI Taxonomy" id="864141"/>
    <lineage>
        <taxon>Eukaryota</taxon>
        <taxon>Sar</taxon>
        <taxon>Alveolata</taxon>
        <taxon>Apicomplexa</taxon>
        <taxon>Aconoidasida</taxon>
        <taxon>Haemosporida</taxon>
        <taxon>Plasmodiidae</taxon>
        <taxon>Plasmodium</taxon>
        <taxon>Plasmodium (Plasmodium)</taxon>
    </lineage>
</organism>
<accession>A0A1A8X6U4</accession>
<feature type="non-terminal residue" evidence="1">
    <location>
        <position position="1"/>
    </location>
</feature>
<sequence>FLDDNAHSIQFTRFKCTTRWFLVCSEGVQPSPPSNFRMFHHPRMKPYIHYQPLLIPHHPPTMVSNHSSALSLWT</sequence>
<name>A0A1A8X6U4_PLAOA</name>
<proteinExistence type="predicted"/>
<evidence type="ECO:0000313" key="1">
    <source>
        <dbReference type="EMBL" id="SBT00340.1"/>
    </source>
</evidence>
<dbReference type="Proteomes" id="UP000078546">
    <property type="component" value="Unassembled WGS sequence"/>
</dbReference>
<gene>
    <name evidence="1" type="ORF">POVCU1_059300</name>
</gene>
<reference evidence="2" key="1">
    <citation type="submission" date="2016-05" db="EMBL/GenBank/DDBJ databases">
        <authorList>
            <person name="Naeem Raeece"/>
        </authorList>
    </citation>
    <scope>NUCLEOTIDE SEQUENCE [LARGE SCALE GENOMIC DNA]</scope>
</reference>
<evidence type="ECO:0000313" key="2">
    <source>
        <dbReference type="Proteomes" id="UP000078546"/>
    </source>
</evidence>
<dbReference type="AlphaFoldDB" id="A0A1A8X6U4"/>